<dbReference type="Gene3D" id="1.20.1250.20">
    <property type="entry name" value="MFS general substrate transporter like domains"/>
    <property type="match status" value="2"/>
</dbReference>
<evidence type="ECO:0000256" key="2">
    <source>
        <dbReference type="ARBA" id="ARBA00022475"/>
    </source>
</evidence>
<gene>
    <name evidence="8" type="ORF">IAG44_02235</name>
</gene>
<feature type="transmembrane region" description="Helical" evidence="7">
    <location>
        <begin position="539"/>
        <end position="557"/>
    </location>
</feature>
<dbReference type="Pfam" id="PF07690">
    <property type="entry name" value="MFS_1"/>
    <property type="match status" value="1"/>
</dbReference>
<keyword evidence="2" id="KW-1003">Cell membrane</keyword>
<dbReference type="AlphaFoldDB" id="A0A7H0I6I9"/>
<sequence length="682" mass="68315">MKRRYGLARYLLGAGAARTGDEMSGPALLLTGTALTGSAATGSALLAALTASAALGGPFLGALLDRTPHPGRLLAVSLAAYATTLLLLRSALDGPPLPAALSLALLAGVFAPALASGWTSRLPHLTTPDRLPRATALDAASYEFAALAGPALAGGAALVAGPEAALLTAVGLIVAALPAAWTLPGRGSGHGMGRGSGHGAGRAEGTSTRAAGTGTPEPRACGLPGPEAGPVPPAIAGPTGGEGGTSRGGAWPEPECGVEPARSGSLGGLGAEAQTRPSTPVAPRRPLALPTPRGGAGAWPEPERGVEPTLRGSFGGLGAEAQNRPSTSVTPRRPPAVRTPRGGVGVWPEPEGGVESARSGSLGGRGAEARTRPSTPVAPRRPPAHPTPSRPPMPAAPHHPTTLRTSHRSLALRTLGRLSARWVPRRPLAVSIPRRPLALWPLRLPLALSIPRRSLALRSPRRPPALSAPRRPRASSTPAPSTTRHPLLTDLRAGCAALVRIRPLARATFTSTVSHAGLGAFTAVTPVLGARAFGSEGAGAFLLAVLAGASLAANLALAHRPPKASPDAVLLGSTVVLGVAFLLAGAWPLAGALVAGLGTGPQLVALFGVRNREAPERLRGQIFTTGASLKTSGYALGAGAAVVCSTQGALLVAAGCQALAVAGFLTLTRRADRPKTFTGTCG</sequence>
<evidence type="ECO:0000256" key="6">
    <source>
        <dbReference type="SAM" id="MobiDB-lite"/>
    </source>
</evidence>
<keyword evidence="5 7" id="KW-0472">Membrane</keyword>
<evidence type="ECO:0000313" key="8">
    <source>
        <dbReference type="EMBL" id="QNP68405.1"/>
    </source>
</evidence>
<dbReference type="GO" id="GO:0022857">
    <property type="term" value="F:transmembrane transporter activity"/>
    <property type="evidence" value="ECO:0007669"/>
    <property type="project" value="InterPro"/>
</dbReference>
<feature type="transmembrane region" description="Helical" evidence="7">
    <location>
        <begin position="649"/>
        <end position="667"/>
    </location>
</feature>
<dbReference type="PANTHER" id="PTHR23513:SF11">
    <property type="entry name" value="STAPHYLOFERRIN A TRANSPORTER"/>
    <property type="match status" value="1"/>
</dbReference>
<dbReference type="Proteomes" id="UP000516052">
    <property type="component" value="Chromosome"/>
</dbReference>
<feature type="transmembrane region" description="Helical" evidence="7">
    <location>
        <begin position="73"/>
        <end position="92"/>
    </location>
</feature>
<keyword evidence="9" id="KW-1185">Reference proteome</keyword>
<dbReference type="SUPFAM" id="SSF103473">
    <property type="entry name" value="MFS general substrate transporter"/>
    <property type="match status" value="2"/>
</dbReference>
<feature type="transmembrane region" description="Helical" evidence="7">
    <location>
        <begin position="569"/>
        <end position="587"/>
    </location>
</feature>
<evidence type="ECO:0000256" key="4">
    <source>
        <dbReference type="ARBA" id="ARBA00022989"/>
    </source>
</evidence>
<evidence type="ECO:0000256" key="7">
    <source>
        <dbReference type="SAM" id="Phobius"/>
    </source>
</evidence>
<protein>
    <recommendedName>
        <fullName evidence="10">MFS transporter</fullName>
    </recommendedName>
</protein>
<organism evidence="8 9">
    <name type="scientific">Streptomyces roseirectus</name>
    <dbReference type="NCBI Taxonomy" id="2768066"/>
    <lineage>
        <taxon>Bacteria</taxon>
        <taxon>Bacillati</taxon>
        <taxon>Actinomycetota</taxon>
        <taxon>Actinomycetes</taxon>
        <taxon>Kitasatosporales</taxon>
        <taxon>Streptomycetaceae</taxon>
        <taxon>Streptomyces</taxon>
    </lineage>
</organism>
<evidence type="ECO:0000313" key="9">
    <source>
        <dbReference type="Proteomes" id="UP000516052"/>
    </source>
</evidence>
<dbReference type="KEGG" id="sroi:IAG44_02235"/>
<evidence type="ECO:0008006" key="10">
    <source>
        <dbReference type="Google" id="ProtNLM"/>
    </source>
</evidence>
<dbReference type="PANTHER" id="PTHR23513">
    <property type="entry name" value="INTEGRAL MEMBRANE EFFLUX PROTEIN-RELATED"/>
    <property type="match status" value="1"/>
</dbReference>
<feature type="compositionally biased region" description="Pro residues" evidence="6">
    <location>
        <begin position="379"/>
        <end position="397"/>
    </location>
</feature>
<dbReference type="EMBL" id="CP060828">
    <property type="protein sequence ID" value="QNP68405.1"/>
    <property type="molecule type" value="Genomic_DNA"/>
</dbReference>
<evidence type="ECO:0000256" key="1">
    <source>
        <dbReference type="ARBA" id="ARBA00004651"/>
    </source>
</evidence>
<feature type="compositionally biased region" description="Low complexity" evidence="6">
    <location>
        <begin position="324"/>
        <end position="360"/>
    </location>
</feature>
<keyword evidence="3 7" id="KW-0812">Transmembrane</keyword>
<evidence type="ECO:0000256" key="3">
    <source>
        <dbReference type="ARBA" id="ARBA00022692"/>
    </source>
</evidence>
<feature type="compositionally biased region" description="Gly residues" evidence="6">
    <location>
        <begin position="188"/>
        <end position="202"/>
    </location>
</feature>
<proteinExistence type="predicted"/>
<feature type="compositionally biased region" description="Low complexity" evidence="6">
    <location>
        <begin position="279"/>
        <end position="292"/>
    </location>
</feature>
<comment type="subcellular location">
    <subcellularLocation>
        <location evidence="1">Cell membrane</location>
        <topology evidence="1">Multi-pass membrane protein</topology>
    </subcellularLocation>
</comment>
<feature type="transmembrane region" description="Helical" evidence="7">
    <location>
        <begin position="139"/>
        <end position="159"/>
    </location>
</feature>
<feature type="region of interest" description="Disordered" evidence="6">
    <location>
        <begin position="188"/>
        <end position="408"/>
    </location>
</feature>
<feature type="compositionally biased region" description="Gly residues" evidence="6">
    <location>
        <begin position="238"/>
        <end position="247"/>
    </location>
</feature>
<feature type="transmembrane region" description="Helical" evidence="7">
    <location>
        <begin position="165"/>
        <end position="184"/>
    </location>
</feature>
<feature type="compositionally biased region" description="Low complexity" evidence="6">
    <location>
        <begin position="459"/>
        <end position="484"/>
    </location>
</feature>
<accession>A0A7H0I6I9</accession>
<dbReference type="InterPro" id="IPR036259">
    <property type="entry name" value="MFS_trans_sf"/>
</dbReference>
<reference evidence="8 9" key="1">
    <citation type="submission" date="2020-08" db="EMBL/GenBank/DDBJ databases">
        <title>A novel species.</title>
        <authorList>
            <person name="Gao J."/>
        </authorList>
    </citation>
    <scope>NUCLEOTIDE SEQUENCE [LARGE SCALE GENOMIC DNA]</scope>
    <source>
        <strain evidence="8 9">CRXT-G-22</strain>
    </source>
</reference>
<feature type="transmembrane region" description="Helical" evidence="7">
    <location>
        <begin position="98"/>
        <end position="118"/>
    </location>
</feature>
<dbReference type="RefSeq" id="WP_187745447.1">
    <property type="nucleotide sequence ID" value="NZ_CP060828.1"/>
</dbReference>
<feature type="region of interest" description="Disordered" evidence="6">
    <location>
        <begin position="459"/>
        <end position="486"/>
    </location>
</feature>
<dbReference type="GO" id="GO:0005886">
    <property type="term" value="C:plasma membrane"/>
    <property type="evidence" value="ECO:0007669"/>
    <property type="project" value="UniProtKB-SubCell"/>
</dbReference>
<dbReference type="InterPro" id="IPR011701">
    <property type="entry name" value="MFS"/>
</dbReference>
<evidence type="ECO:0000256" key="5">
    <source>
        <dbReference type="ARBA" id="ARBA00023136"/>
    </source>
</evidence>
<keyword evidence="4 7" id="KW-1133">Transmembrane helix</keyword>
<name>A0A7H0I6I9_9ACTN</name>